<dbReference type="RefSeq" id="WP_002663054.1">
    <property type="nucleotide sequence ID" value="NZ_UFTJ01000005.1"/>
</dbReference>
<protein>
    <recommendedName>
        <fullName evidence="3">Lipoprotein</fullName>
    </recommendedName>
</protein>
<accession>A0A380ZV34</accession>
<proteinExistence type="predicted"/>
<dbReference type="PROSITE" id="PS51257">
    <property type="entry name" value="PROKAR_LIPOPROTEIN"/>
    <property type="match status" value="1"/>
</dbReference>
<evidence type="ECO:0000313" key="1">
    <source>
        <dbReference type="EMBL" id="SUV53187.1"/>
    </source>
</evidence>
<gene>
    <name evidence="1" type="ORF">NCTC11661_02334</name>
</gene>
<dbReference type="Proteomes" id="UP000255515">
    <property type="component" value="Unassembled WGS sequence"/>
</dbReference>
<dbReference type="AlphaFoldDB" id="A0A380ZV34"/>
<organism evidence="1 2">
    <name type="scientific">Bergeyella zoohelcum</name>
    <dbReference type="NCBI Taxonomy" id="1015"/>
    <lineage>
        <taxon>Bacteria</taxon>
        <taxon>Pseudomonadati</taxon>
        <taxon>Bacteroidota</taxon>
        <taxon>Flavobacteriia</taxon>
        <taxon>Flavobacteriales</taxon>
        <taxon>Weeksellaceae</taxon>
        <taxon>Bergeyella</taxon>
    </lineage>
</organism>
<dbReference type="EMBL" id="UFTJ01000005">
    <property type="protein sequence ID" value="SUV53187.1"/>
    <property type="molecule type" value="Genomic_DNA"/>
</dbReference>
<name>A0A380ZV34_9FLAO</name>
<sequence length="155" mass="17566">MRKGVIFAMMSWALVACNKKETEKVERIQDSAMVQMVLPILNTIALPEELGECSCKMAASETDFKEGKLLYADDYGNTAYLKINGEDFVFTLDESFDLENFDRKLENEKYLLHIVHQNEKSHDGIHTYRGQIKLVDKKTNSTSVIPVYAECGCAS</sequence>
<reference evidence="1 2" key="1">
    <citation type="submission" date="2018-06" db="EMBL/GenBank/DDBJ databases">
        <authorList>
            <consortium name="Pathogen Informatics"/>
            <person name="Doyle S."/>
        </authorList>
    </citation>
    <scope>NUCLEOTIDE SEQUENCE [LARGE SCALE GENOMIC DNA]</scope>
    <source>
        <strain evidence="1 2">NCTC11661</strain>
    </source>
</reference>
<evidence type="ECO:0000313" key="2">
    <source>
        <dbReference type="Proteomes" id="UP000255515"/>
    </source>
</evidence>
<evidence type="ECO:0008006" key="3">
    <source>
        <dbReference type="Google" id="ProtNLM"/>
    </source>
</evidence>